<feature type="region of interest" description="Disordered" evidence="1">
    <location>
        <begin position="94"/>
        <end position="184"/>
    </location>
</feature>
<feature type="compositionally biased region" description="Polar residues" evidence="1">
    <location>
        <begin position="165"/>
        <end position="184"/>
    </location>
</feature>
<feature type="compositionally biased region" description="Basic and acidic residues" evidence="1">
    <location>
        <begin position="100"/>
        <end position="112"/>
    </location>
</feature>
<keyword evidence="3" id="KW-1185">Reference proteome</keyword>
<dbReference type="Proteomes" id="UP000479710">
    <property type="component" value="Unassembled WGS sequence"/>
</dbReference>
<proteinExistence type="predicted"/>
<protein>
    <submittedName>
        <fullName evidence="2">Uncharacterized protein</fullName>
    </submittedName>
</protein>
<feature type="compositionally biased region" description="Basic and acidic residues" evidence="1">
    <location>
        <begin position="131"/>
        <end position="144"/>
    </location>
</feature>
<feature type="region of interest" description="Disordered" evidence="1">
    <location>
        <begin position="1"/>
        <end position="79"/>
    </location>
</feature>
<sequence>MGNRRCPREEVMGNWRRPPPAAAKRKEAMGNQRAHRPLPAAAKREEAMGNRRRPPPATTRREEAMGNQHRPRDENSARLRELGIPDLAYEFAIRNPITADKNKRNYSSKDIDSDYDPSQDDTAEGDLFDDDSAKGSKDPKKRVADMPPGGIKPRYKRVYAEPQPTRITRSQKTTATSSLTPSDTNVHTLSLHEVAQVVVVGNANGHTQATVEG</sequence>
<evidence type="ECO:0000313" key="3">
    <source>
        <dbReference type="Proteomes" id="UP000479710"/>
    </source>
</evidence>
<dbReference type="AlphaFoldDB" id="A0A6G1C2F0"/>
<evidence type="ECO:0000256" key="1">
    <source>
        <dbReference type="SAM" id="MobiDB-lite"/>
    </source>
</evidence>
<dbReference type="EMBL" id="SPHZ02000011">
    <property type="protein sequence ID" value="KAF0893753.1"/>
    <property type="molecule type" value="Genomic_DNA"/>
</dbReference>
<feature type="compositionally biased region" description="Acidic residues" evidence="1">
    <location>
        <begin position="113"/>
        <end position="130"/>
    </location>
</feature>
<evidence type="ECO:0000313" key="2">
    <source>
        <dbReference type="EMBL" id="KAF0893753.1"/>
    </source>
</evidence>
<feature type="compositionally biased region" description="Basic and acidic residues" evidence="1">
    <location>
        <begin position="1"/>
        <end position="11"/>
    </location>
</feature>
<comment type="caution">
    <text evidence="2">The sequence shown here is derived from an EMBL/GenBank/DDBJ whole genome shotgun (WGS) entry which is preliminary data.</text>
</comment>
<accession>A0A6G1C2F0</accession>
<feature type="compositionally biased region" description="Basic and acidic residues" evidence="1">
    <location>
        <begin position="59"/>
        <end position="79"/>
    </location>
</feature>
<gene>
    <name evidence="2" type="ORF">E2562_029437</name>
</gene>
<organism evidence="2 3">
    <name type="scientific">Oryza meyeriana var. granulata</name>
    <dbReference type="NCBI Taxonomy" id="110450"/>
    <lineage>
        <taxon>Eukaryota</taxon>
        <taxon>Viridiplantae</taxon>
        <taxon>Streptophyta</taxon>
        <taxon>Embryophyta</taxon>
        <taxon>Tracheophyta</taxon>
        <taxon>Spermatophyta</taxon>
        <taxon>Magnoliopsida</taxon>
        <taxon>Liliopsida</taxon>
        <taxon>Poales</taxon>
        <taxon>Poaceae</taxon>
        <taxon>BOP clade</taxon>
        <taxon>Oryzoideae</taxon>
        <taxon>Oryzeae</taxon>
        <taxon>Oryzinae</taxon>
        <taxon>Oryza</taxon>
        <taxon>Oryza meyeriana</taxon>
    </lineage>
</organism>
<name>A0A6G1C2F0_9ORYZ</name>
<reference evidence="2 3" key="1">
    <citation type="submission" date="2019-11" db="EMBL/GenBank/DDBJ databases">
        <title>Whole genome sequence of Oryza granulata.</title>
        <authorList>
            <person name="Li W."/>
        </authorList>
    </citation>
    <scope>NUCLEOTIDE SEQUENCE [LARGE SCALE GENOMIC DNA]</scope>
    <source>
        <strain evidence="3">cv. Menghai</strain>
        <tissue evidence="2">Leaf</tissue>
    </source>
</reference>